<dbReference type="OrthoDB" id="3222at2759"/>
<organism evidence="1 2">
    <name type="scientific">Onchocerca flexuosa</name>
    <dbReference type="NCBI Taxonomy" id="387005"/>
    <lineage>
        <taxon>Eukaryota</taxon>
        <taxon>Metazoa</taxon>
        <taxon>Ecdysozoa</taxon>
        <taxon>Nematoda</taxon>
        <taxon>Chromadorea</taxon>
        <taxon>Rhabditida</taxon>
        <taxon>Spirurina</taxon>
        <taxon>Spiruromorpha</taxon>
        <taxon>Filarioidea</taxon>
        <taxon>Onchocercidae</taxon>
        <taxon>Onchocerca</taxon>
    </lineage>
</organism>
<accession>A0A238BXT7</accession>
<keyword evidence="2" id="KW-1185">Reference proteome</keyword>
<name>A0A238BXT7_9BILA</name>
<proteinExistence type="predicted"/>
<evidence type="ECO:0000313" key="2">
    <source>
        <dbReference type="Proteomes" id="UP000242913"/>
    </source>
</evidence>
<gene>
    <name evidence="1" type="ORF">X798_02910</name>
</gene>
<reference evidence="1 2" key="1">
    <citation type="submission" date="2015-12" db="EMBL/GenBank/DDBJ databases">
        <title>Draft genome of the nematode, Onchocerca flexuosa.</title>
        <authorList>
            <person name="Mitreva M."/>
        </authorList>
    </citation>
    <scope>NUCLEOTIDE SEQUENCE [LARGE SCALE GENOMIC DNA]</scope>
    <source>
        <strain evidence="1">Red Deer</strain>
    </source>
</reference>
<dbReference type="Proteomes" id="UP000242913">
    <property type="component" value="Unassembled WGS sequence"/>
</dbReference>
<evidence type="ECO:0000313" key="1">
    <source>
        <dbReference type="EMBL" id="OZC10062.1"/>
    </source>
</evidence>
<dbReference type="AlphaFoldDB" id="A0A238BXT7"/>
<sequence>MVGTHLIVIFIVFCCEPKNQILRNLIPVLFSVNAMTISMYCDLVWVRRLIYLEILADGFLLYKLVMASSSLRRFYH</sequence>
<dbReference type="EMBL" id="KZ269989">
    <property type="protein sequence ID" value="OZC10062.1"/>
    <property type="molecule type" value="Genomic_DNA"/>
</dbReference>
<protein>
    <submittedName>
        <fullName evidence="1">Uncharacterized protein</fullName>
    </submittedName>
</protein>